<dbReference type="NCBIfam" id="NF011470">
    <property type="entry name" value="PRK14887.1"/>
    <property type="match status" value="1"/>
</dbReference>
<dbReference type="EMBL" id="AOME01000070">
    <property type="protein sequence ID" value="EMA50873.1"/>
    <property type="molecule type" value="Genomic_DNA"/>
</dbReference>
<evidence type="ECO:0008006" key="4">
    <source>
        <dbReference type="Google" id="ProtNLM"/>
    </source>
</evidence>
<dbReference type="AlphaFoldDB" id="M0MZZ6"/>
<name>M0MZZ6_9EURY</name>
<evidence type="ECO:0000256" key="1">
    <source>
        <dbReference type="SAM" id="MobiDB-lite"/>
    </source>
</evidence>
<protein>
    <recommendedName>
        <fullName evidence="4">KEOPS complex Pcc1-like subunit</fullName>
    </recommendedName>
</protein>
<organism evidence="2 3">
    <name type="scientific">Halococcus salifodinae DSM 8989</name>
    <dbReference type="NCBI Taxonomy" id="1227456"/>
    <lineage>
        <taxon>Archaea</taxon>
        <taxon>Methanobacteriati</taxon>
        <taxon>Methanobacteriota</taxon>
        <taxon>Stenosarchaea group</taxon>
        <taxon>Halobacteria</taxon>
        <taxon>Halobacteriales</taxon>
        <taxon>Halococcaceae</taxon>
        <taxon>Halococcus</taxon>
    </lineage>
</organism>
<dbReference type="PATRIC" id="fig|1227456.3.peg.2922"/>
<reference evidence="2 3" key="1">
    <citation type="journal article" date="2014" name="PLoS Genet.">
        <title>Phylogenetically driven sequencing of extremely halophilic archaea reveals strategies for static and dynamic osmo-response.</title>
        <authorList>
            <person name="Becker E.A."/>
            <person name="Seitzer P.M."/>
            <person name="Tritt A."/>
            <person name="Larsen D."/>
            <person name="Krusor M."/>
            <person name="Yao A.I."/>
            <person name="Wu D."/>
            <person name="Madern D."/>
            <person name="Eisen J.A."/>
            <person name="Darling A.E."/>
            <person name="Facciotti M.T."/>
        </authorList>
    </citation>
    <scope>NUCLEOTIDE SEQUENCE [LARGE SCALE GENOMIC DNA]</scope>
    <source>
        <strain evidence="2 3">DSM 8989</strain>
    </source>
</reference>
<feature type="compositionally biased region" description="Basic and acidic residues" evidence="1">
    <location>
        <begin position="74"/>
        <end position="100"/>
    </location>
</feature>
<gene>
    <name evidence="2" type="ORF">C450_14412</name>
</gene>
<evidence type="ECO:0000313" key="3">
    <source>
        <dbReference type="Proteomes" id="UP000011625"/>
    </source>
</evidence>
<dbReference type="RefSeq" id="WP_005044511.1">
    <property type="nucleotide sequence ID" value="NZ_AOME01000070.1"/>
</dbReference>
<sequence length="113" mass="12276">MSRRARLRTESTHAGVVAAALVPDNTPEMETVVADDAIETMIARETTGGLRTTVDDYVVNLSVAERVAQAAEQRAADRGIDHEADRATEHRATDQPRSTDDVDDTQTTNDTNP</sequence>
<feature type="region of interest" description="Disordered" evidence="1">
    <location>
        <begin position="69"/>
        <end position="113"/>
    </location>
</feature>
<comment type="caution">
    <text evidence="2">The sequence shown here is derived from an EMBL/GenBank/DDBJ whole genome shotgun (WGS) entry which is preliminary data.</text>
</comment>
<proteinExistence type="predicted"/>
<accession>M0MZZ6</accession>
<dbReference type="OrthoDB" id="107316at2157"/>
<keyword evidence="3" id="KW-1185">Reference proteome</keyword>
<evidence type="ECO:0000313" key="2">
    <source>
        <dbReference type="EMBL" id="EMA50873.1"/>
    </source>
</evidence>
<dbReference type="STRING" id="1227456.C450_14412"/>
<dbReference type="Proteomes" id="UP000011625">
    <property type="component" value="Unassembled WGS sequence"/>
</dbReference>